<dbReference type="AlphaFoldDB" id="A0A9N8YY68"/>
<dbReference type="PANTHER" id="PTHR11223:SF3">
    <property type="entry name" value="EXPORTIN-5"/>
    <property type="match status" value="1"/>
</dbReference>
<dbReference type="SUPFAM" id="SSF48371">
    <property type="entry name" value="ARM repeat"/>
    <property type="match status" value="1"/>
</dbReference>
<dbReference type="OrthoDB" id="2215036at2759"/>
<keyword evidence="4" id="KW-1185">Reference proteome</keyword>
<reference evidence="3" key="1">
    <citation type="submission" date="2021-06" db="EMBL/GenBank/DDBJ databases">
        <authorList>
            <person name="Kallberg Y."/>
            <person name="Tangrot J."/>
            <person name="Rosling A."/>
        </authorList>
    </citation>
    <scope>NUCLEOTIDE SEQUENCE</scope>
    <source>
        <strain evidence="3">AZ414A</strain>
    </source>
</reference>
<gene>
    <name evidence="3" type="ORF">DEBURN_LOCUS2640</name>
</gene>
<evidence type="ECO:0000313" key="3">
    <source>
        <dbReference type="EMBL" id="CAG8460251.1"/>
    </source>
</evidence>
<feature type="domain" description="Importin N-terminal" evidence="2">
    <location>
        <begin position="46"/>
        <end position="90"/>
    </location>
</feature>
<dbReference type="GO" id="GO:0005737">
    <property type="term" value="C:cytoplasm"/>
    <property type="evidence" value="ECO:0007669"/>
    <property type="project" value="TreeGrafter"/>
</dbReference>
<comment type="caution">
    <text evidence="3">The sequence shown here is derived from an EMBL/GenBank/DDBJ whole genome shotgun (WGS) entry which is preliminary data.</text>
</comment>
<dbReference type="GO" id="GO:0005049">
    <property type="term" value="F:nuclear export signal receptor activity"/>
    <property type="evidence" value="ECO:0007669"/>
    <property type="project" value="InterPro"/>
</dbReference>
<accession>A0A9N8YY68</accession>
<dbReference type="GO" id="GO:0003723">
    <property type="term" value="F:RNA binding"/>
    <property type="evidence" value="ECO:0007669"/>
    <property type="project" value="TreeGrafter"/>
</dbReference>
<evidence type="ECO:0000256" key="1">
    <source>
        <dbReference type="ARBA" id="ARBA00009466"/>
    </source>
</evidence>
<dbReference type="GO" id="GO:0006405">
    <property type="term" value="P:RNA export from nucleus"/>
    <property type="evidence" value="ECO:0007669"/>
    <property type="project" value="TreeGrafter"/>
</dbReference>
<dbReference type="InterPro" id="IPR001494">
    <property type="entry name" value="Importin-beta_N"/>
</dbReference>
<dbReference type="InterPro" id="IPR016024">
    <property type="entry name" value="ARM-type_fold"/>
</dbReference>
<dbReference type="InterPro" id="IPR011989">
    <property type="entry name" value="ARM-like"/>
</dbReference>
<dbReference type="GO" id="GO:0031267">
    <property type="term" value="F:small GTPase binding"/>
    <property type="evidence" value="ECO:0007669"/>
    <property type="project" value="InterPro"/>
</dbReference>
<dbReference type="Gene3D" id="1.25.10.10">
    <property type="entry name" value="Leucine-rich Repeat Variant"/>
    <property type="match status" value="2"/>
</dbReference>
<protein>
    <submittedName>
        <fullName evidence="3">1796_t:CDS:1</fullName>
    </submittedName>
</protein>
<dbReference type="InterPro" id="IPR045065">
    <property type="entry name" value="XPO1/5"/>
</dbReference>
<name>A0A9N8YY68_9GLOM</name>
<dbReference type="Proteomes" id="UP000789706">
    <property type="component" value="Unassembled WGS sequence"/>
</dbReference>
<proteinExistence type="inferred from homology"/>
<dbReference type="GO" id="GO:0042565">
    <property type="term" value="C:RNA nuclear export complex"/>
    <property type="evidence" value="ECO:0007669"/>
    <property type="project" value="TreeGrafter"/>
</dbReference>
<dbReference type="PROSITE" id="PS50166">
    <property type="entry name" value="IMPORTIN_B_NT"/>
    <property type="match status" value="1"/>
</dbReference>
<dbReference type="InterPro" id="IPR045478">
    <property type="entry name" value="Exportin-5_C"/>
</dbReference>
<dbReference type="Pfam" id="PF03810">
    <property type="entry name" value="IBN_N"/>
    <property type="match status" value="1"/>
</dbReference>
<dbReference type="EMBL" id="CAJVPK010000149">
    <property type="protein sequence ID" value="CAG8460251.1"/>
    <property type="molecule type" value="Genomic_DNA"/>
</dbReference>
<dbReference type="GO" id="GO:0006611">
    <property type="term" value="P:protein export from nucleus"/>
    <property type="evidence" value="ECO:0007669"/>
    <property type="project" value="InterPro"/>
</dbReference>
<dbReference type="PANTHER" id="PTHR11223">
    <property type="entry name" value="EXPORTIN 1/5"/>
    <property type="match status" value="1"/>
</dbReference>
<dbReference type="GO" id="GO:0005634">
    <property type="term" value="C:nucleus"/>
    <property type="evidence" value="ECO:0007669"/>
    <property type="project" value="TreeGrafter"/>
</dbReference>
<evidence type="ECO:0000313" key="4">
    <source>
        <dbReference type="Proteomes" id="UP000789706"/>
    </source>
</evidence>
<comment type="similarity">
    <text evidence="1">Belongs to the exportin family.</text>
</comment>
<sequence>MDPQALEIIHSPFVSKNDRNEAQKYCNMIKDECSLVYGPYLASRNNNSNSDIVRHFGLLMIEDSIRFHWNDYSIEEREMIKQNVINLIQEKLAKLFADIAKREWPNNWPDMNALLKKFYNSGPTIQELSLFLFRYLAEEMDLRDSLTCIVASSSILQMKYPDNVKVKDSRRKDEITIMQGEQPNDEGWLIIWIRSLEQLVMGWEQLKNLETIEFTETTKIIYEKLAIATINTINAHVEWIFTEAIVNANVINIISNCLLIDCYGIRMALIECLWIILSRNFQTPEERALILEPIYERNKFVDVIIEIGEKHLCYKNNTIIPNRFPAYLELIYEISKHPSNTIASNGINEQETLPIMLMELFTERLKMLFQPKDIENEITYYINIDFDSSNDYRIFIQVFRAKFIELIKLITQMRPTQSFYWMVERIQRTLVVSPNITDLDGACKVDSPFYISFEAEMTLMDSVVIGIEKLIKQNDNPIDPVMTHRYLTTLVSFVDLLTIDSSLYNSSLPLEQKQLLFDPIVQPTINNWNLPRYTSFITSFTQFCEFSGIYFLSKVVNDMKSKCIYNGVMEFEPGLHKDVEYFKSRRNKIIWLENSMLIWLRRTTDNVTKGSNSINIGAELWKKYLPTILSTTLVLIRFLHQLWNITVWKDIPVELQEILMLSQEEKASIIGHSEKSPLTDSYTKQYTIAVVRPYVLNCTKPEILSRFLPQLLNYMNKKLVEEWNILIGKRIFEEGEQDNSNLTSDASDEILNELVLRDLTRAYIDIFDQIFAPSSKKQTDSVTCVKTAQLCDRILTSLIEREVLREFVGKDLLIAALQLRLVLSSIPYETFAQMLNMDHTRLQV</sequence>
<evidence type="ECO:0000259" key="2">
    <source>
        <dbReference type="PROSITE" id="PS50166"/>
    </source>
</evidence>
<dbReference type="Pfam" id="PF19273">
    <property type="entry name" value="Exportin-5"/>
    <property type="match status" value="3"/>
</dbReference>
<organism evidence="3 4">
    <name type="scientific">Diversispora eburnea</name>
    <dbReference type="NCBI Taxonomy" id="1213867"/>
    <lineage>
        <taxon>Eukaryota</taxon>
        <taxon>Fungi</taxon>
        <taxon>Fungi incertae sedis</taxon>
        <taxon>Mucoromycota</taxon>
        <taxon>Glomeromycotina</taxon>
        <taxon>Glomeromycetes</taxon>
        <taxon>Diversisporales</taxon>
        <taxon>Diversisporaceae</taxon>
        <taxon>Diversispora</taxon>
    </lineage>
</organism>